<name>A0A1B8Q432_MORLA</name>
<dbReference type="EMBL" id="LZMS01000044">
    <property type="protein sequence ID" value="OBX64244.1"/>
    <property type="molecule type" value="Genomic_DNA"/>
</dbReference>
<evidence type="ECO:0000256" key="1">
    <source>
        <dbReference type="SAM" id="Phobius"/>
    </source>
</evidence>
<feature type="transmembrane region" description="Helical" evidence="1">
    <location>
        <begin position="32"/>
        <end position="53"/>
    </location>
</feature>
<dbReference type="AlphaFoldDB" id="A0A1B8Q432"/>
<organism evidence="2 3">
    <name type="scientific">Moraxella lacunata</name>
    <dbReference type="NCBI Taxonomy" id="477"/>
    <lineage>
        <taxon>Bacteria</taxon>
        <taxon>Pseudomonadati</taxon>
        <taxon>Pseudomonadota</taxon>
        <taxon>Gammaproteobacteria</taxon>
        <taxon>Moraxellales</taxon>
        <taxon>Moraxellaceae</taxon>
        <taxon>Moraxella</taxon>
    </lineage>
</organism>
<reference evidence="2 3" key="1">
    <citation type="submission" date="2016-06" db="EMBL/GenBank/DDBJ databases">
        <title>Draft genome of Moraxella lacunata CCUG 57757A.</title>
        <authorList>
            <person name="Salva-Serra F."/>
            <person name="Engstrom-Jakobsson H."/>
            <person name="Thorell K."/>
            <person name="Gonzales-Siles L."/>
            <person name="Karlsson R."/>
            <person name="Boulund F."/>
            <person name="Engstrand L."/>
            <person name="Kristiansson E."/>
            <person name="Moore E."/>
        </authorList>
    </citation>
    <scope>NUCLEOTIDE SEQUENCE [LARGE SCALE GENOMIC DNA]</scope>
    <source>
        <strain evidence="2 3">CCUG 57757A</strain>
    </source>
</reference>
<proteinExistence type="predicted"/>
<keyword evidence="1" id="KW-1133">Transmembrane helix</keyword>
<protein>
    <submittedName>
        <fullName evidence="2">Uncharacterized protein</fullName>
    </submittedName>
</protein>
<dbReference type="Proteomes" id="UP000092607">
    <property type="component" value="Unassembled WGS sequence"/>
</dbReference>
<accession>A0A1B8Q432</accession>
<evidence type="ECO:0000313" key="2">
    <source>
        <dbReference type="EMBL" id="OBX64244.1"/>
    </source>
</evidence>
<gene>
    <name evidence="2" type="ORF">A9309_04995</name>
</gene>
<sequence>MSQFNHIDINTIWDNSFFEQGEYLADKEIERFRQFCILFYWYFFNLILNTLNVKLTRSCQENRN</sequence>
<dbReference type="RefSeq" id="WP_065256549.1">
    <property type="nucleotide sequence ID" value="NZ_JARDJM010000023.1"/>
</dbReference>
<keyword evidence="1" id="KW-0812">Transmembrane</keyword>
<keyword evidence="1" id="KW-0472">Membrane</keyword>
<comment type="caution">
    <text evidence="2">The sequence shown here is derived from an EMBL/GenBank/DDBJ whole genome shotgun (WGS) entry which is preliminary data.</text>
</comment>
<evidence type="ECO:0000313" key="3">
    <source>
        <dbReference type="Proteomes" id="UP000092607"/>
    </source>
</evidence>